<proteinExistence type="predicted"/>
<dbReference type="RefSeq" id="WP_078788017.1">
    <property type="nucleotide sequence ID" value="NZ_FMTO01000014.1"/>
</dbReference>
<evidence type="ECO:0000313" key="2">
    <source>
        <dbReference type="Proteomes" id="UP000189857"/>
    </source>
</evidence>
<gene>
    <name evidence="1" type="ORF">SAMN02745110_02221</name>
</gene>
<name>A0A1T4Q2L2_9FIRM</name>
<dbReference type="AlphaFoldDB" id="A0A1T4Q2L2"/>
<reference evidence="1 2" key="1">
    <citation type="submission" date="2017-02" db="EMBL/GenBank/DDBJ databases">
        <authorList>
            <person name="Peterson S.W."/>
        </authorList>
    </citation>
    <scope>NUCLEOTIDE SEQUENCE [LARGE SCALE GENOMIC DNA]</scope>
    <source>
        <strain evidence="1 2">ATCC 17233</strain>
    </source>
</reference>
<organism evidence="1 2">
    <name type="scientific">Eubacterium ruminantium</name>
    <dbReference type="NCBI Taxonomy" id="42322"/>
    <lineage>
        <taxon>Bacteria</taxon>
        <taxon>Bacillati</taxon>
        <taxon>Bacillota</taxon>
        <taxon>Clostridia</taxon>
        <taxon>Eubacteriales</taxon>
        <taxon>Eubacteriaceae</taxon>
        <taxon>Eubacterium</taxon>
    </lineage>
</organism>
<keyword evidence="2" id="KW-1185">Reference proteome</keyword>
<accession>A0A1T4Q2L2</accession>
<sequence>MAYYSTPYNYNFGYSQPIMPMYPQQQLIEQTQMLPTQMSGTLQNYNVQNGQTNSIDSYMVWVQGKAGAQSYPVARGTTLPLFDTEGDFVYIKSVDNNGVPLPLVTKILSDPKEEPVEIPKTDMSEYVTKERYDELHKKYTELETRILDLETKPSLNFTGNTFNNTRKEKDINEKKFTI</sequence>
<dbReference type="Proteomes" id="UP000189857">
    <property type="component" value="Unassembled WGS sequence"/>
</dbReference>
<dbReference type="EMBL" id="FUXA01000016">
    <property type="protein sequence ID" value="SJZ97904.1"/>
    <property type="molecule type" value="Genomic_DNA"/>
</dbReference>
<evidence type="ECO:0000313" key="1">
    <source>
        <dbReference type="EMBL" id="SJZ97904.1"/>
    </source>
</evidence>
<protein>
    <submittedName>
        <fullName evidence="1">Uncharacterized protein</fullName>
    </submittedName>
</protein>